<protein>
    <submittedName>
        <fullName evidence="1">Uncharacterized protein</fullName>
    </submittedName>
</protein>
<gene>
    <name evidence="1" type="ORF">CITCOLO1_LOCUS6332</name>
</gene>
<evidence type="ECO:0000313" key="2">
    <source>
        <dbReference type="Proteomes" id="UP001642487"/>
    </source>
</evidence>
<reference evidence="1 2" key="1">
    <citation type="submission" date="2024-03" db="EMBL/GenBank/DDBJ databases">
        <authorList>
            <person name="Gkanogiannis A."/>
            <person name="Becerra Lopez-Lavalle L."/>
        </authorList>
    </citation>
    <scope>NUCLEOTIDE SEQUENCE [LARGE SCALE GENOMIC DNA]</scope>
</reference>
<sequence>MGEPKMVIYLRPFDSTSFPLSPSPISLPFVSIFSSPSPHRLQLCSLTVDLPTAALSVHSVDLPPSLSSTSLSFSAF</sequence>
<accession>A0ABP0Y794</accession>
<name>A0ABP0Y794_9ROSI</name>
<dbReference type="Proteomes" id="UP001642487">
    <property type="component" value="Chromosome 2"/>
</dbReference>
<keyword evidence="2" id="KW-1185">Reference proteome</keyword>
<dbReference type="EMBL" id="OZ021736">
    <property type="protein sequence ID" value="CAK9314572.1"/>
    <property type="molecule type" value="Genomic_DNA"/>
</dbReference>
<proteinExistence type="predicted"/>
<evidence type="ECO:0000313" key="1">
    <source>
        <dbReference type="EMBL" id="CAK9314572.1"/>
    </source>
</evidence>
<organism evidence="1 2">
    <name type="scientific">Citrullus colocynthis</name>
    <name type="common">colocynth</name>
    <dbReference type="NCBI Taxonomy" id="252529"/>
    <lineage>
        <taxon>Eukaryota</taxon>
        <taxon>Viridiplantae</taxon>
        <taxon>Streptophyta</taxon>
        <taxon>Embryophyta</taxon>
        <taxon>Tracheophyta</taxon>
        <taxon>Spermatophyta</taxon>
        <taxon>Magnoliopsida</taxon>
        <taxon>eudicotyledons</taxon>
        <taxon>Gunneridae</taxon>
        <taxon>Pentapetalae</taxon>
        <taxon>rosids</taxon>
        <taxon>fabids</taxon>
        <taxon>Cucurbitales</taxon>
        <taxon>Cucurbitaceae</taxon>
        <taxon>Benincaseae</taxon>
        <taxon>Citrullus</taxon>
    </lineage>
</organism>